<evidence type="ECO:0000313" key="3">
    <source>
        <dbReference type="Proteomes" id="UP000051679"/>
    </source>
</evidence>
<dbReference type="Proteomes" id="UP000051679">
    <property type="component" value="Unassembled WGS sequence"/>
</dbReference>
<dbReference type="PATRIC" id="fig|1291052.5.peg.533"/>
<dbReference type="STRING" id="1291052.FC18_GL000522"/>
<organism evidence="2 3">
    <name type="scientific">Lacticaseibacillus sharpeae JCM 1186 = DSM 20505</name>
    <dbReference type="NCBI Taxonomy" id="1291052"/>
    <lineage>
        <taxon>Bacteria</taxon>
        <taxon>Bacillati</taxon>
        <taxon>Bacillota</taxon>
        <taxon>Bacilli</taxon>
        <taxon>Lactobacillales</taxon>
        <taxon>Lactobacillaceae</taxon>
        <taxon>Lacticaseibacillus</taxon>
    </lineage>
</organism>
<keyword evidence="1" id="KW-1133">Transmembrane helix</keyword>
<feature type="transmembrane region" description="Helical" evidence="1">
    <location>
        <begin position="23"/>
        <end position="46"/>
    </location>
</feature>
<feature type="transmembrane region" description="Helical" evidence="1">
    <location>
        <begin position="179"/>
        <end position="206"/>
    </location>
</feature>
<feature type="transmembrane region" description="Helical" evidence="1">
    <location>
        <begin position="58"/>
        <end position="80"/>
    </location>
</feature>
<gene>
    <name evidence="2" type="ORF">FC18_GL000522</name>
</gene>
<feature type="transmembrane region" description="Helical" evidence="1">
    <location>
        <begin position="141"/>
        <end position="159"/>
    </location>
</feature>
<feature type="transmembrane region" description="Helical" evidence="1">
    <location>
        <begin position="100"/>
        <end position="129"/>
    </location>
</feature>
<evidence type="ECO:0000313" key="2">
    <source>
        <dbReference type="EMBL" id="KRM54303.1"/>
    </source>
</evidence>
<protein>
    <submittedName>
        <fullName evidence="2">Uncharacterized protein</fullName>
    </submittedName>
</protein>
<sequence length="218" mass="23801">MTGLQLVVQVVAHETVNLSASLVYWNVLFLCFVGLFGGESWTFFGLQNGVSRRNTLRAVLGSSAGFAAVGVLAEAIWWGVQQLFGNQSIGLLSYFGYTGQWPLVVMVLNVVALWLLYSMAVLLGYCLTLLKLRMDGNQRGLMVYIWLITAVGIMLINWVPRVLMGSGNAMNWLQLLVNVPAVGPLLLVVLFLGLGAVFTGTLWLLLRKLDLHAAAGVK</sequence>
<keyword evidence="1" id="KW-0812">Transmembrane</keyword>
<dbReference type="EMBL" id="AYYO01000056">
    <property type="protein sequence ID" value="KRM54303.1"/>
    <property type="molecule type" value="Genomic_DNA"/>
</dbReference>
<evidence type="ECO:0000256" key="1">
    <source>
        <dbReference type="SAM" id="Phobius"/>
    </source>
</evidence>
<keyword evidence="3" id="KW-1185">Reference proteome</keyword>
<accession>A0A0R1ZIM4</accession>
<dbReference type="AlphaFoldDB" id="A0A0R1ZIM4"/>
<reference evidence="2 3" key="1">
    <citation type="journal article" date="2015" name="Genome Announc.">
        <title>Expanding the biotechnology potential of lactobacilli through comparative genomics of 213 strains and associated genera.</title>
        <authorList>
            <person name="Sun Z."/>
            <person name="Harris H.M."/>
            <person name="McCann A."/>
            <person name="Guo C."/>
            <person name="Argimon S."/>
            <person name="Zhang W."/>
            <person name="Yang X."/>
            <person name="Jeffery I.B."/>
            <person name="Cooney J.C."/>
            <person name="Kagawa T.F."/>
            <person name="Liu W."/>
            <person name="Song Y."/>
            <person name="Salvetti E."/>
            <person name="Wrobel A."/>
            <person name="Rasinkangas P."/>
            <person name="Parkhill J."/>
            <person name="Rea M.C."/>
            <person name="O'Sullivan O."/>
            <person name="Ritari J."/>
            <person name="Douillard F.P."/>
            <person name="Paul Ross R."/>
            <person name="Yang R."/>
            <person name="Briner A.E."/>
            <person name="Felis G.E."/>
            <person name="de Vos W.M."/>
            <person name="Barrangou R."/>
            <person name="Klaenhammer T.R."/>
            <person name="Caufield P.W."/>
            <person name="Cui Y."/>
            <person name="Zhang H."/>
            <person name="O'Toole P.W."/>
        </authorList>
    </citation>
    <scope>NUCLEOTIDE SEQUENCE [LARGE SCALE GENOMIC DNA]</scope>
    <source>
        <strain evidence="2 3">DSM 20505</strain>
    </source>
</reference>
<comment type="caution">
    <text evidence="2">The sequence shown here is derived from an EMBL/GenBank/DDBJ whole genome shotgun (WGS) entry which is preliminary data.</text>
</comment>
<proteinExistence type="predicted"/>
<name>A0A0R1ZIM4_9LACO</name>
<keyword evidence="1" id="KW-0472">Membrane</keyword>